<gene>
    <name evidence="3" type="ORF">GGX14DRAFT_450801</name>
</gene>
<proteinExistence type="predicted"/>
<sequence length="363" mass="40490">MASSSCGVMVCLSNVVFLRVQVWGLFLETLAFGIYLVTCYSCYRVLSMSRAQQTGFILNWPILVIFLIFLAKTTSSVVLHLDLVLRATPAGSQDTAVEDFLESTQALRFSQYITIAIETVMCSGFFIYRCWLAYGRTWRVVVAPAVLWLAAVTAMGLLSHEGILGTRRSYIFGSCFWAFIIAVNIIITVLIARRVWRIDHLTDHSHNTQTERDDATSPTATKPTVPISGQPHDTSKQATRIIIESGMIYTTMTIAIFCLFVTAHVHVYAMIDILVQTIGIAFNLVIIRNRPRTDLLSYEARMNSVPLQFVSSHSLSVPGSTIEFAFPKHFNPRRKNRPVNASVGDINSPSIVEVPQTQSQQSV</sequence>
<keyword evidence="2" id="KW-0472">Membrane</keyword>
<reference evidence="3" key="1">
    <citation type="submission" date="2023-03" db="EMBL/GenBank/DDBJ databases">
        <title>Massive genome expansion in bonnet fungi (Mycena s.s.) driven by repeated elements and novel gene families across ecological guilds.</title>
        <authorList>
            <consortium name="Lawrence Berkeley National Laboratory"/>
            <person name="Harder C.B."/>
            <person name="Miyauchi S."/>
            <person name="Viragh M."/>
            <person name="Kuo A."/>
            <person name="Thoen E."/>
            <person name="Andreopoulos B."/>
            <person name="Lu D."/>
            <person name="Skrede I."/>
            <person name="Drula E."/>
            <person name="Henrissat B."/>
            <person name="Morin E."/>
            <person name="Kohler A."/>
            <person name="Barry K."/>
            <person name="LaButti K."/>
            <person name="Morin E."/>
            <person name="Salamov A."/>
            <person name="Lipzen A."/>
            <person name="Mereny Z."/>
            <person name="Hegedus B."/>
            <person name="Baldrian P."/>
            <person name="Stursova M."/>
            <person name="Weitz H."/>
            <person name="Taylor A."/>
            <person name="Grigoriev I.V."/>
            <person name="Nagy L.G."/>
            <person name="Martin F."/>
            <person name="Kauserud H."/>
        </authorList>
    </citation>
    <scope>NUCLEOTIDE SEQUENCE</scope>
    <source>
        <strain evidence="3">9144</strain>
    </source>
</reference>
<protein>
    <submittedName>
        <fullName evidence="3">Uncharacterized protein</fullName>
    </submittedName>
</protein>
<evidence type="ECO:0000256" key="1">
    <source>
        <dbReference type="SAM" id="MobiDB-lite"/>
    </source>
</evidence>
<dbReference type="Proteomes" id="UP001219525">
    <property type="component" value="Unassembled WGS sequence"/>
</dbReference>
<keyword evidence="4" id="KW-1185">Reference proteome</keyword>
<evidence type="ECO:0000313" key="3">
    <source>
        <dbReference type="EMBL" id="KAJ7210458.1"/>
    </source>
</evidence>
<feature type="transmembrane region" description="Helical" evidence="2">
    <location>
        <begin position="109"/>
        <end position="128"/>
    </location>
</feature>
<feature type="transmembrane region" description="Helical" evidence="2">
    <location>
        <begin position="55"/>
        <end position="71"/>
    </location>
</feature>
<dbReference type="EMBL" id="JARJCW010000028">
    <property type="protein sequence ID" value="KAJ7210458.1"/>
    <property type="molecule type" value="Genomic_DNA"/>
</dbReference>
<keyword evidence="2" id="KW-1133">Transmembrane helix</keyword>
<accession>A0AAD6YAN2</accession>
<dbReference type="AlphaFoldDB" id="A0AAD6YAN2"/>
<feature type="transmembrane region" description="Helical" evidence="2">
    <location>
        <begin position="268"/>
        <end position="287"/>
    </location>
</feature>
<evidence type="ECO:0000313" key="4">
    <source>
        <dbReference type="Proteomes" id="UP001219525"/>
    </source>
</evidence>
<feature type="transmembrane region" description="Helical" evidence="2">
    <location>
        <begin position="22"/>
        <end position="43"/>
    </location>
</feature>
<evidence type="ECO:0000256" key="2">
    <source>
        <dbReference type="SAM" id="Phobius"/>
    </source>
</evidence>
<name>A0AAD6YAN2_9AGAR</name>
<organism evidence="3 4">
    <name type="scientific">Mycena pura</name>
    <dbReference type="NCBI Taxonomy" id="153505"/>
    <lineage>
        <taxon>Eukaryota</taxon>
        <taxon>Fungi</taxon>
        <taxon>Dikarya</taxon>
        <taxon>Basidiomycota</taxon>
        <taxon>Agaricomycotina</taxon>
        <taxon>Agaricomycetes</taxon>
        <taxon>Agaricomycetidae</taxon>
        <taxon>Agaricales</taxon>
        <taxon>Marasmiineae</taxon>
        <taxon>Mycenaceae</taxon>
        <taxon>Mycena</taxon>
    </lineage>
</organism>
<feature type="region of interest" description="Disordered" evidence="1">
    <location>
        <begin position="207"/>
        <end position="236"/>
    </location>
</feature>
<comment type="caution">
    <text evidence="3">The sequence shown here is derived from an EMBL/GenBank/DDBJ whole genome shotgun (WGS) entry which is preliminary data.</text>
</comment>
<feature type="transmembrane region" description="Helical" evidence="2">
    <location>
        <begin position="170"/>
        <end position="192"/>
    </location>
</feature>
<feature type="transmembrane region" description="Helical" evidence="2">
    <location>
        <begin position="241"/>
        <end position="262"/>
    </location>
</feature>
<keyword evidence="2" id="KW-0812">Transmembrane</keyword>
<feature type="transmembrane region" description="Helical" evidence="2">
    <location>
        <begin position="140"/>
        <end position="158"/>
    </location>
</feature>